<dbReference type="Proteomes" id="UP001253545">
    <property type="component" value="Unassembled WGS sequence"/>
</dbReference>
<dbReference type="CDD" id="cd07572">
    <property type="entry name" value="nit"/>
    <property type="match status" value="1"/>
</dbReference>
<dbReference type="GO" id="GO:0016787">
    <property type="term" value="F:hydrolase activity"/>
    <property type="evidence" value="ECO:0007669"/>
    <property type="project" value="UniProtKB-KW"/>
</dbReference>
<dbReference type="Pfam" id="PF00795">
    <property type="entry name" value="CN_hydrolase"/>
    <property type="match status" value="1"/>
</dbReference>
<evidence type="ECO:0000313" key="3">
    <source>
        <dbReference type="EMBL" id="MDT0595638.1"/>
    </source>
</evidence>
<dbReference type="PANTHER" id="PTHR23088">
    <property type="entry name" value="NITRILASE-RELATED"/>
    <property type="match status" value="1"/>
</dbReference>
<dbReference type="InterPro" id="IPR036526">
    <property type="entry name" value="C-N_Hydrolase_sf"/>
</dbReference>
<organism evidence="3 4">
    <name type="scientific">Glaciecola petra</name>
    <dbReference type="NCBI Taxonomy" id="3075602"/>
    <lineage>
        <taxon>Bacteria</taxon>
        <taxon>Pseudomonadati</taxon>
        <taxon>Pseudomonadota</taxon>
        <taxon>Gammaproteobacteria</taxon>
        <taxon>Alteromonadales</taxon>
        <taxon>Alteromonadaceae</taxon>
        <taxon>Glaciecola</taxon>
    </lineage>
</organism>
<dbReference type="InterPro" id="IPR003010">
    <property type="entry name" value="C-N_Hydrolase"/>
</dbReference>
<sequence length="305" mass="33691">MINLISIQINGQDKVEDNLDKIEALMDQACASCEGEKLVVLPECCSLFGVSGQAMLAHAESPEKVSVQKVQEKVSVQKAPIQIRFSAMARRNQCYLVAGTTPMKPSLTETTVGKDKYFAASLVYGPDGSLVSRYDKIHLFDVEVADKTQSYLESKYTEAGSGLALFKTSFGEVAQSVCYDLRFADMFGAYAKFTENGQAPNVIVVPSAFTKVTGKAHWHTLLRARSIENQCFVVASNQVGKHADGRQTFGNSCIYSPWGDCLDIIEDEEGFVSVRVDNTDLSKIRAKMPVNSHKKERYQIERKST</sequence>
<protein>
    <submittedName>
        <fullName evidence="3">Carbon-nitrogen hydrolase family protein</fullName>
    </submittedName>
</protein>
<name>A0ABU2ZSM6_9ALTE</name>
<keyword evidence="4" id="KW-1185">Reference proteome</keyword>
<proteinExistence type="predicted"/>
<dbReference type="SUPFAM" id="SSF56317">
    <property type="entry name" value="Carbon-nitrogen hydrolase"/>
    <property type="match status" value="1"/>
</dbReference>
<gene>
    <name evidence="3" type="ORF">RM552_12340</name>
</gene>
<dbReference type="PANTHER" id="PTHR23088:SF27">
    <property type="entry name" value="DEAMINATED GLUTATHIONE AMIDASE"/>
    <property type="match status" value="1"/>
</dbReference>
<feature type="domain" description="CN hydrolase" evidence="2">
    <location>
        <begin position="2"/>
        <end position="278"/>
    </location>
</feature>
<accession>A0ABU2ZSM6</accession>
<dbReference type="RefSeq" id="WP_311369155.1">
    <property type="nucleotide sequence ID" value="NZ_JAVRHX010000003.1"/>
</dbReference>
<dbReference type="PROSITE" id="PS50263">
    <property type="entry name" value="CN_HYDROLASE"/>
    <property type="match status" value="1"/>
</dbReference>
<evidence type="ECO:0000259" key="2">
    <source>
        <dbReference type="PROSITE" id="PS50263"/>
    </source>
</evidence>
<comment type="caution">
    <text evidence="3">The sequence shown here is derived from an EMBL/GenBank/DDBJ whole genome shotgun (WGS) entry which is preliminary data.</text>
</comment>
<dbReference type="Gene3D" id="3.60.110.10">
    <property type="entry name" value="Carbon-nitrogen hydrolase"/>
    <property type="match status" value="1"/>
</dbReference>
<dbReference type="EMBL" id="JAVRHX010000003">
    <property type="protein sequence ID" value="MDT0595638.1"/>
    <property type="molecule type" value="Genomic_DNA"/>
</dbReference>
<reference evidence="3 4" key="1">
    <citation type="submission" date="2023-09" db="EMBL/GenBank/DDBJ databases">
        <authorList>
            <person name="Rey-Velasco X."/>
        </authorList>
    </citation>
    <scope>NUCLEOTIDE SEQUENCE [LARGE SCALE GENOMIC DNA]</scope>
    <source>
        <strain evidence="3 4">P117</strain>
    </source>
</reference>
<dbReference type="InterPro" id="IPR045254">
    <property type="entry name" value="Nit1/2_C-N_Hydrolase"/>
</dbReference>
<keyword evidence="1 3" id="KW-0378">Hydrolase</keyword>
<evidence type="ECO:0000313" key="4">
    <source>
        <dbReference type="Proteomes" id="UP001253545"/>
    </source>
</evidence>
<evidence type="ECO:0000256" key="1">
    <source>
        <dbReference type="ARBA" id="ARBA00022801"/>
    </source>
</evidence>